<dbReference type="InterPro" id="IPR016024">
    <property type="entry name" value="ARM-type_fold"/>
</dbReference>
<feature type="repeat" description="Pumilio" evidence="4">
    <location>
        <begin position="933"/>
        <end position="968"/>
    </location>
</feature>
<feature type="compositionally biased region" description="Basic and acidic residues" evidence="5">
    <location>
        <begin position="328"/>
        <end position="342"/>
    </location>
</feature>
<proteinExistence type="predicted"/>
<gene>
    <name evidence="7" type="ORF">F8388_005923</name>
</gene>
<evidence type="ECO:0000256" key="2">
    <source>
        <dbReference type="ARBA" id="ARBA00022845"/>
    </source>
</evidence>
<protein>
    <recommendedName>
        <fullName evidence="6">PUM-HD domain-containing protein</fullName>
    </recommendedName>
</protein>
<evidence type="ECO:0000259" key="6">
    <source>
        <dbReference type="PROSITE" id="PS50303"/>
    </source>
</evidence>
<feature type="compositionally biased region" description="Low complexity" evidence="5">
    <location>
        <begin position="201"/>
        <end position="214"/>
    </location>
</feature>
<evidence type="ECO:0000313" key="7">
    <source>
        <dbReference type="EMBL" id="KAF4352276.1"/>
    </source>
</evidence>
<feature type="compositionally biased region" description="Basic and acidic residues" evidence="5">
    <location>
        <begin position="282"/>
        <end position="291"/>
    </location>
</feature>
<feature type="domain" description="PUM-HD" evidence="6">
    <location>
        <begin position="690"/>
        <end position="1072"/>
    </location>
</feature>
<dbReference type="Pfam" id="PF00806">
    <property type="entry name" value="PUF"/>
    <property type="match status" value="8"/>
</dbReference>
<dbReference type="Pfam" id="PF07990">
    <property type="entry name" value="NABP"/>
    <property type="match status" value="1"/>
</dbReference>
<dbReference type="CDD" id="cd07920">
    <property type="entry name" value="Pumilio"/>
    <property type="match status" value="1"/>
</dbReference>
<dbReference type="PANTHER" id="PTHR12537">
    <property type="entry name" value="RNA BINDING PROTEIN PUMILIO-RELATED"/>
    <property type="match status" value="1"/>
</dbReference>
<name>A0A7J6E1V6_CANSA</name>
<dbReference type="PANTHER" id="PTHR12537:SF121">
    <property type="entry name" value="PUMILIO HOMOLOG 5"/>
    <property type="match status" value="1"/>
</dbReference>
<dbReference type="PROSITE" id="PS50303">
    <property type="entry name" value="PUM_HD"/>
    <property type="match status" value="1"/>
</dbReference>
<accession>A0A7J6E1V6</accession>
<dbReference type="EMBL" id="JAATIP010000316">
    <property type="protein sequence ID" value="KAF4352276.1"/>
    <property type="molecule type" value="Genomic_DNA"/>
</dbReference>
<dbReference type="GO" id="GO:0005737">
    <property type="term" value="C:cytoplasm"/>
    <property type="evidence" value="ECO:0007669"/>
    <property type="project" value="TreeGrafter"/>
</dbReference>
<dbReference type="InterPro" id="IPR033712">
    <property type="entry name" value="Pumilio_RNA-bd"/>
</dbReference>
<organism evidence="7 8">
    <name type="scientific">Cannabis sativa</name>
    <name type="common">Hemp</name>
    <name type="synonym">Marijuana</name>
    <dbReference type="NCBI Taxonomy" id="3483"/>
    <lineage>
        <taxon>Eukaryota</taxon>
        <taxon>Viridiplantae</taxon>
        <taxon>Streptophyta</taxon>
        <taxon>Embryophyta</taxon>
        <taxon>Tracheophyta</taxon>
        <taxon>Spermatophyta</taxon>
        <taxon>Magnoliopsida</taxon>
        <taxon>eudicotyledons</taxon>
        <taxon>Gunneridae</taxon>
        <taxon>Pentapetalae</taxon>
        <taxon>rosids</taxon>
        <taxon>fabids</taxon>
        <taxon>Rosales</taxon>
        <taxon>Cannabaceae</taxon>
        <taxon>Cannabis</taxon>
    </lineage>
</organism>
<dbReference type="SUPFAM" id="SSF48371">
    <property type="entry name" value="ARM repeat"/>
    <property type="match status" value="1"/>
</dbReference>
<evidence type="ECO:0000256" key="5">
    <source>
        <dbReference type="SAM" id="MobiDB-lite"/>
    </source>
</evidence>
<feature type="compositionally biased region" description="Polar residues" evidence="5">
    <location>
        <begin position="270"/>
        <end position="281"/>
    </location>
</feature>
<evidence type="ECO:0000256" key="4">
    <source>
        <dbReference type="PROSITE-ProRule" id="PRU00317"/>
    </source>
</evidence>
<feature type="region of interest" description="Disordered" evidence="5">
    <location>
        <begin position="264"/>
        <end position="342"/>
    </location>
</feature>
<feature type="repeat" description="Pumilio" evidence="4">
    <location>
        <begin position="896"/>
        <end position="932"/>
    </location>
</feature>
<dbReference type="InterPro" id="IPR001313">
    <property type="entry name" value="Pumilio_RNA-bd_rpt"/>
</dbReference>
<reference evidence="7 8" key="1">
    <citation type="journal article" date="2020" name="bioRxiv">
        <title>Sequence and annotation of 42 cannabis genomes reveals extensive copy number variation in cannabinoid synthesis and pathogen resistance genes.</title>
        <authorList>
            <person name="Mckernan K.J."/>
            <person name="Helbert Y."/>
            <person name="Kane L.T."/>
            <person name="Ebling H."/>
            <person name="Zhang L."/>
            <person name="Liu B."/>
            <person name="Eaton Z."/>
            <person name="Mclaughlin S."/>
            <person name="Kingan S."/>
            <person name="Baybayan P."/>
            <person name="Concepcion G."/>
            <person name="Jordan M."/>
            <person name="Riva A."/>
            <person name="Barbazuk W."/>
            <person name="Harkins T."/>
        </authorList>
    </citation>
    <scope>NUCLEOTIDE SEQUENCE [LARGE SCALE GENOMIC DNA]</scope>
    <source>
        <strain evidence="8">cv. Jamaican Lion 4</strain>
        <tissue evidence="7">Leaf</tissue>
    </source>
</reference>
<dbReference type="SMART" id="SM00025">
    <property type="entry name" value="Pumilio"/>
    <property type="match status" value="8"/>
</dbReference>
<dbReference type="Gene3D" id="1.25.10.10">
    <property type="entry name" value="Leucine-rich Repeat Variant"/>
    <property type="match status" value="1"/>
</dbReference>
<dbReference type="PROSITE" id="PS50302">
    <property type="entry name" value="PUM"/>
    <property type="match status" value="7"/>
</dbReference>
<comment type="caution">
    <text evidence="7">The sequence shown here is derived from an EMBL/GenBank/DDBJ whole genome shotgun (WGS) entry which is preliminary data.</text>
</comment>
<feature type="repeat" description="Pumilio" evidence="4">
    <location>
        <begin position="860"/>
        <end position="895"/>
    </location>
</feature>
<keyword evidence="1" id="KW-0677">Repeat</keyword>
<dbReference type="InterPro" id="IPR033133">
    <property type="entry name" value="PUM-HD"/>
</dbReference>
<dbReference type="InterPro" id="IPR012940">
    <property type="entry name" value="NABP"/>
</dbReference>
<dbReference type="Proteomes" id="UP000525078">
    <property type="component" value="Unassembled WGS sequence"/>
</dbReference>
<keyword evidence="2" id="KW-0810">Translation regulation</keyword>
<evidence type="ECO:0000313" key="8">
    <source>
        <dbReference type="Proteomes" id="UP000525078"/>
    </source>
</evidence>
<keyword evidence="3" id="KW-0694">RNA-binding</keyword>
<feature type="repeat" description="Pumilio" evidence="4">
    <location>
        <begin position="746"/>
        <end position="781"/>
    </location>
</feature>
<feature type="repeat" description="Pumilio" evidence="4">
    <location>
        <begin position="969"/>
        <end position="1004"/>
    </location>
</feature>
<evidence type="ECO:0000256" key="1">
    <source>
        <dbReference type="ARBA" id="ARBA00022737"/>
    </source>
</evidence>
<sequence>MLYGFLKFSYLYPGLLILHGYTETLTGLFHNTWVVRPFAFSSFGRMAMESPMRVVESSRGTKWPSSEDNTTFGSPLRSMAVEKLGLFMNDPSLQKHQADLVPNRSGSAPPSMEGSFAAIRSLLIEQNISWNSSLDNLKSKLRKLESEEQVRSDPAYLAYYFSNMNLNVRLPPPIISKENRDLLLHIRSFRNNLKSTSTDDSGNGSLHLSQQSLSTHKEVAEEDSLPSKGSEDLVEIIAADLLGIDGVSSASRHKSLVDLIQEDFPRTPSPVYNQTRSSSHATTEEPVDKILEPNSSNIDSSEIKSPDSHASMLTSTDGSLSVPLRSSLHSDETGSLQRDETNDKYVNLDDNASASGIFQLATSRIESKTNLKTELHQEEQRSYIKNVAKVPLSGQQGSSNQLPGFQGQWISQGMNNFDTYMEKGPCSHPNLPVEMQPTLHAPGYTPPLYATAATYMASGNPFYTNMQQSNLYAQQYNLPGYAMGSTLLQPLMAGYPSHGALPVPFGATSSPRFIGQTGNVQTGHGIPHVSDLQHPSEFYGRLGSMPQPSFVNPLHMQYYPSSVHDMYGSSVQHGQLDPRGITSSPFTQQDSSFSSYIGDQKFHSPTHGSMSISPRKIGISGNGKFPFMGVMTQYPTSPLASPIVPSSPVGGANHFGRHTEMRFPQGSIRNPGIYPGYQGKRGFQCADDQKKLSFLEELKSSNSPRLGLSDMEGRILEFSIDQHGSRFIQQKLEHCSAEEKASVFKEVVPYASKLMTDVFGNYVIQKFFELGSPEQRKEIANQLSGQMLTLSLQMYGCRVIQKNGMELPIETSSIEKETAIELLTHTVEFGFDSFFSFLCSVKYRALDVIEVGQKTHLVQELDGHVMTCVHDQNGNHVIQKCIECVPAEQIGFIISAFKGHVANLATHPYGCRVIQRVLEYCSDDLQCRCVINEILESASILAQDQYGNYVTQYLLVQGKPCERSQIISKLTGIIVQMSMHKYASNVVEKCLEHGNTEERELLIEEILGVSEENDSLLTMMKDQFANYVVQKMFEKSNDRQRAILLNRTRAHLAALRKYTYGKHIVARFEQLCGEEGQTSESESA</sequence>
<feature type="region of interest" description="Disordered" evidence="5">
    <location>
        <begin position="194"/>
        <end position="229"/>
    </location>
</feature>
<dbReference type="InterPro" id="IPR011989">
    <property type="entry name" value="ARM-like"/>
</dbReference>
<dbReference type="GO" id="GO:0006417">
    <property type="term" value="P:regulation of translation"/>
    <property type="evidence" value="ECO:0007669"/>
    <property type="project" value="UniProtKB-KW"/>
</dbReference>
<feature type="repeat" description="Pumilio" evidence="4">
    <location>
        <begin position="710"/>
        <end position="745"/>
    </location>
</feature>
<evidence type="ECO:0000256" key="3">
    <source>
        <dbReference type="ARBA" id="ARBA00022884"/>
    </source>
</evidence>
<feature type="repeat" description="Pumilio" evidence="4">
    <location>
        <begin position="1005"/>
        <end position="1046"/>
    </location>
</feature>
<dbReference type="AlphaFoldDB" id="A0A7J6E1V6"/>
<dbReference type="GO" id="GO:0003729">
    <property type="term" value="F:mRNA binding"/>
    <property type="evidence" value="ECO:0007669"/>
    <property type="project" value="TreeGrafter"/>
</dbReference>